<name>A0ABP1PYY1_9HEXA</name>
<comment type="caution">
    <text evidence="1">The sequence shown here is derived from an EMBL/GenBank/DDBJ whole genome shotgun (WGS) entry which is preliminary data.</text>
</comment>
<reference evidence="1 2" key="1">
    <citation type="submission" date="2024-08" db="EMBL/GenBank/DDBJ databases">
        <authorList>
            <person name="Cucini C."/>
            <person name="Frati F."/>
        </authorList>
    </citation>
    <scope>NUCLEOTIDE SEQUENCE [LARGE SCALE GENOMIC DNA]</scope>
</reference>
<evidence type="ECO:0008006" key="3">
    <source>
        <dbReference type="Google" id="ProtNLM"/>
    </source>
</evidence>
<protein>
    <recommendedName>
        <fullName evidence="3">Phospholipid scramblase</fullName>
    </recommendedName>
</protein>
<evidence type="ECO:0000313" key="1">
    <source>
        <dbReference type="EMBL" id="CAL8083085.1"/>
    </source>
</evidence>
<evidence type="ECO:0000313" key="2">
    <source>
        <dbReference type="Proteomes" id="UP001642540"/>
    </source>
</evidence>
<organism evidence="1 2">
    <name type="scientific">Orchesella dallaii</name>
    <dbReference type="NCBI Taxonomy" id="48710"/>
    <lineage>
        <taxon>Eukaryota</taxon>
        <taxon>Metazoa</taxon>
        <taxon>Ecdysozoa</taxon>
        <taxon>Arthropoda</taxon>
        <taxon>Hexapoda</taxon>
        <taxon>Collembola</taxon>
        <taxon>Entomobryomorpha</taxon>
        <taxon>Entomobryoidea</taxon>
        <taxon>Orchesellidae</taxon>
        <taxon>Orchesellinae</taxon>
        <taxon>Orchesella</taxon>
    </lineage>
</organism>
<proteinExistence type="predicted"/>
<sequence>MEMDINTIEARKNRLGIVPVDLDVMAREGLEKLHVFNPFRRLEVLHDYEYTCCGLCIRCHKYRIYDQQRQLQLTAIQDIQRFGSSDYTMGSKPPIVVTYLSQPILIIHFGAPKLFDFVSSCVAVTLPSEVLLGSITREEKTERNVLGESTTKLRIFDPNGQLSIETEQSGYTATGDNQHIVMMKESEIGRIGSTRGKSTLLFSNDLTFEVKALMLASAVWMEILERKKPRWRQNK</sequence>
<keyword evidence="2" id="KW-1185">Reference proteome</keyword>
<dbReference type="Proteomes" id="UP001642540">
    <property type="component" value="Unassembled WGS sequence"/>
</dbReference>
<gene>
    <name evidence="1" type="ORF">ODALV1_LOCUS5392</name>
</gene>
<dbReference type="EMBL" id="CAXLJM020000016">
    <property type="protein sequence ID" value="CAL8083085.1"/>
    <property type="molecule type" value="Genomic_DNA"/>
</dbReference>
<accession>A0ABP1PYY1</accession>